<sequence>MTKPICNLLLVEDEAEQRGLISQMLEQAGYQVTACDSVEAAIVELKRGRFDLVFSDWKLGQLTGMELLDYVRRQHPHLGFVVATAYGSIEHAVEAIQSGADDYLAKPFGRQELLLALDKAAKAAALRLQNNHLSQALSKQTAMVGIVGDAPCMQQMFERIRRVSPTKATVLIHGESGTGKELAARALHQLSERAEAPFVAINCGAIPESLAEAELFGAEKGAYTGATQTKIGSVEAADGGTLFLDEVAELSPLMQTKLLRFLQEGVITRLGSHAERQLDVRVIAASHKQLSDLVAKGEFREDLFYRLNVVPLSIPALRQRQSDIPQLVQHFVERAAHQYQCQPPQLSEETQRLLLDYHWPGNVRELGNLIERMVLLGDEQELQLSLKPVVDGQSSSSEVELPEQGLDWQAFERQALSHALQANHGNRRKAAAWLKLSYKAFLYRLEKYQITAD</sequence>
<dbReference type="GO" id="GO:0005524">
    <property type="term" value="F:ATP binding"/>
    <property type="evidence" value="ECO:0007669"/>
    <property type="project" value="UniProtKB-KW"/>
</dbReference>
<dbReference type="InterPro" id="IPR058031">
    <property type="entry name" value="AAA_lid_NorR"/>
</dbReference>
<dbReference type="InterPro" id="IPR002197">
    <property type="entry name" value="HTH_Fis"/>
</dbReference>
<dbReference type="InterPro" id="IPR003593">
    <property type="entry name" value="AAA+_ATPase"/>
</dbReference>
<protein>
    <submittedName>
        <fullName evidence="9">Acetoacetate metabolism regulatory protein AtoC</fullName>
    </submittedName>
</protein>
<evidence type="ECO:0000256" key="5">
    <source>
        <dbReference type="ARBA" id="ARBA00023163"/>
    </source>
</evidence>
<evidence type="ECO:0000313" key="10">
    <source>
        <dbReference type="Proteomes" id="UP001161422"/>
    </source>
</evidence>
<evidence type="ECO:0000256" key="2">
    <source>
        <dbReference type="ARBA" id="ARBA00022840"/>
    </source>
</evidence>
<evidence type="ECO:0000259" key="7">
    <source>
        <dbReference type="PROSITE" id="PS50045"/>
    </source>
</evidence>
<dbReference type="CDD" id="cd00009">
    <property type="entry name" value="AAA"/>
    <property type="match status" value="1"/>
</dbReference>
<dbReference type="EMBL" id="BSNC01000003">
    <property type="protein sequence ID" value="GLP95712.1"/>
    <property type="molecule type" value="Genomic_DNA"/>
</dbReference>
<dbReference type="InterPro" id="IPR001789">
    <property type="entry name" value="Sig_transdc_resp-reg_receiver"/>
</dbReference>
<evidence type="ECO:0000256" key="1">
    <source>
        <dbReference type="ARBA" id="ARBA00022741"/>
    </source>
</evidence>
<dbReference type="SUPFAM" id="SSF52540">
    <property type="entry name" value="P-loop containing nucleoside triphosphate hydrolases"/>
    <property type="match status" value="1"/>
</dbReference>
<dbReference type="GO" id="GO:0006355">
    <property type="term" value="P:regulation of DNA-templated transcription"/>
    <property type="evidence" value="ECO:0007669"/>
    <property type="project" value="InterPro"/>
</dbReference>
<dbReference type="Gene3D" id="3.40.50.2300">
    <property type="match status" value="1"/>
</dbReference>
<keyword evidence="10" id="KW-1185">Reference proteome</keyword>
<keyword evidence="3" id="KW-0805">Transcription regulation</keyword>
<dbReference type="CDD" id="cd00156">
    <property type="entry name" value="REC"/>
    <property type="match status" value="1"/>
</dbReference>
<feature type="modified residue" description="4-aspartylphosphate" evidence="6">
    <location>
        <position position="56"/>
    </location>
</feature>
<feature type="domain" description="Response regulatory" evidence="8">
    <location>
        <begin position="7"/>
        <end position="121"/>
    </location>
</feature>
<evidence type="ECO:0000256" key="3">
    <source>
        <dbReference type="ARBA" id="ARBA00023015"/>
    </source>
</evidence>
<dbReference type="GO" id="GO:0043565">
    <property type="term" value="F:sequence-specific DNA binding"/>
    <property type="evidence" value="ECO:0007669"/>
    <property type="project" value="InterPro"/>
</dbReference>
<dbReference type="InterPro" id="IPR011006">
    <property type="entry name" value="CheY-like_superfamily"/>
</dbReference>
<dbReference type="InterPro" id="IPR025944">
    <property type="entry name" value="Sigma_54_int_dom_CS"/>
</dbReference>
<dbReference type="PRINTS" id="PR01590">
    <property type="entry name" value="HTHFIS"/>
</dbReference>
<organism evidence="9 10">
    <name type="scientific">Paraferrimonas sedimenticola</name>
    <dbReference type="NCBI Taxonomy" id="375674"/>
    <lineage>
        <taxon>Bacteria</taxon>
        <taxon>Pseudomonadati</taxon>
        <taxon>Pseudomonadota</taxon>
        <taxon>Gammaproteobacteria</taxon>
        <taxon>Alteromonadales</taxon>
        <taxon>Ferrimonadaceae</taxon>
        <taxon>Paraferrimonas</taxon>
    </lineage>
</organism>
<gene>
    <name evidence="9" type="primary">pilR</name>
    <name evidence="9" type="ORF">GCM10007895_10180</name>
</gene>
<keyword evidence="2" id="KW-0067">ATP-binding</keyword>
<dbReference type="Gene3D" id="1.10.8.60">
    <property type="match status" value="1"/>
</dbReference>
<dbReference type="FunFam" id="3.40.50.300:FF:000006">
    <property type="entry name" value="DNA-binding transcriptional regulator NtrC"/>
    <property type="match status" value="1"/>
</dbReference>
<dbReference type="GO" id="GO:0000160">
    <property type="term" value="P:phosphorelay signal transduction system"/>
    <property type="evidence" value="ECO:0007669"/>
    <property type="project" value="InterPro"/>
</dbReference>
<evidence type="ECO:0000313" key="9">
    <source>
        <dbReference type="EMBL" id="GLP95712.1"/>
    </source>
</evidence>
<dbReference type="SUPFAM" id="SSF52172">
    <property type="entry name" value="CheY-like"/>
    <property type="match status" value="1"/>
</dbReference>
<dbReference type="Pfam" id="PF25601">
    <property type="entry name" value="AAA_lid_14"/>
    <property type="match status" value="1"/>
</dbReference>
<dbReference type="SMART" id="SM00448">
    <property type="entry name" value="REC"/>
    <property type="match status" value="1"/>
</dbReference>
<dbReference type="InterPro" id="IPR025943">
    <property type="entry name" value="Sigma_54_int_dom_ATP-bd_2"/>
</dbReference>
<keyword evidence="6" id="KW-0597">Phosphoprotein</keyword>
<dbReference type="PROSITE" id="PS00676">
    <property type="entry name" value="SIGMA54_INTERACT_2"/>
    <property type="match status" value="1"/>
</dbReference>
<accession>A0AA37W118</accession>
<proteinExistence type="predicted"/>
<dbReference type="Gene3D" id="1.10.10.60">
    <property type="entry name" value="Homeodomain-like"/>
    <property type="match status" value="1"/>
</dbReference>
<dbReference type="AlphaFoldDB" id="A0AA37W118"/>
<dbReference type="Proteomes" id="UP001161422">
    <property type="component" value="Unassembled WGS sequence"/>
</dbReference>
<reference evidence="9" key="1">
    <citation type="journal article" date="2014" name="Int. J. Syst. Evol. Microbiol.">
        <title>Complete genome sequence of Corynebacterium casei LMG S-19264T (=DSM 44701T), isolated from a smear-ripened cheese.</title>
        <authorList>
            <consortium name="US DOE Joint Genome Institute (JGI-PGF)"/>
            <person name="Walter F."/>
            <person name="Albersmeier A."/>
            <person name="Kalinowski J."/>
            <person name="Ruckert C."/>
        </authorList>
    </citation>
    <scope>NUCLEOTIDE SEQUENCE</scope>
    <source>
        <strain evidence="9">NBRC 101628</strain>
    </source>
</reference>
<dbReference type="InterPro" id="IPR009057">
    <property type="entry name" value="Homeodomain-like_sf"/>
</dbReference>
<dbReference type="PANTHER" id="PTHR32071">
    <property type="entry name" value="TRANSCRIPTIONAL REGULATORY PROTEIN"/>
    <property type="match status" value="1"/>
</dbReference>
<dbReference type="InterPro" id="IPR027417">
    <property type="entry name" value="P-loop_NTPase"/>
</dbReference>
<feature type="domain" description="Sigma-54 factor interaction" evidence="7">
    <location>
        <begin position="146"/>
        <end position="375"/>
    </location>
</feature>
<dbReference type="PROSITE" id="PS00688">
    <property type="entry name" value="SIGMA54_INTERACT_3"/>
    <property type="match status" value="1"/>
</dbReference>
<dbReference type="PROSITE" id="PS50110">
    <property type="entry name" value="RESPONSE_REGULATORY"/>
    <property type="match status" value="1"/>
</dbReference>
<keyword evidence="1" id="KW-0547">Nucleotide-binding</keyword>
<dbReference type="RefSeq" id="WP_095505701.1">
    <property type="nucleotide sequence ID" value="NZ_BSNC01000003.1"/>
</dbReference>
<dbReference type="Pfam" id="PF00072">
    <property type="entry name" value="Response_reg"/>
    <property type="match status" value="1"/>
</dbReference>
<dbReference type="SMART" id="SM00382">
    <property type="entry name" value="AAA"/>
    <property type="match status" value="1"/>
</dbReference>
<keyword evidence="4" id="KW-0238">DNA-binding</keyword>
<dbReference type="Pfam" id="PF00158">
    <property type="entry name" value="Sigma54_activat"/>
    <property type="match status" value="1"/>
</dbReference>
<evidence type="ECO:0000256" key="6">
    <source>
        <dbReference type="PROSITE-ProRule" id="PRU00169"/>
    </source>
</evidence>
<name>A0AA37W118_9GAMM</name>
<dbReference type="Pfam" id="PF02954">
    <property type="entry name" value="HTH_8"/>
    <property type="match status" value="1"/>
</dbReference>
<keyword evidence="5" id="KW-0804">Transcription</keyword>
<evidence type="ECO:0000259" key="8">
    <source>
        <dbReference type="PROSITE" id="PS50110"/>
    </source>
</evidence>
<dbReference type="Gene3D" id="3.40.50.300">
    <property type="entry name" value="P-loop containing nucleotide triphosphate hydrolases"/>
    <property type="match status" value="1"/>
</dbReference>
<comment type="caution">
    <text evidence="9">The sequence shown here is derived from an EMBL/GenBank/DDBJ whole genome shotgun (WGS) entry which is preliminary data.</text>
</comment>
<dbReference type="InterPro" id="IPR002078">
    <property type="entry name" value="Sigma_54_int"/>
</dbReference>
<dbReference type="SUPFAM" id="SSF46689">
    <property type="entry name" value="Homeodomain-like"/>
    <property type="match status" value="1"/>
</dbReference>
<dbReference type="PROSITE" id="PS50045">
    <property type="entry name" value="SIGMA54_INTERACT_4"/>
    <property type="match status" value="1"/>
</dbReference>
<evidence type="ECO:0000256" key="4">
    <source>
        <dbReference type="ARBA" id="ARBA00023125"/>
    </source>
</evidence>
<reference evidence="9" key="2">
    <citation type="submission" date="2023-01" db="EMBL/GenBank/DDBJ databases">
        <title>Draft genome sequence of Paraferrimonas sedimenticola strain NBRC 101628.</title>
        <authorList>
            <person name="Sun Q."/>
            <person name="Mori K."/>
        </authorList>
    </citation>
    <scope>NUCLEOTIDE SEQUENCE</scope>
    <source>
        <strain evidence="9">NBRC 101628</strain>
    </source>
</reference>